<keyword evidence="4" id="KW-1185">Reference proteome</keyword>
<dbReference type="RefSeq" id="WP_111182694.1">
    <property type="nucleotide sequence ID" value="NZ_POUD01000177.1"/>
</dbReference>
<evidence type="ECO:0000313" key="4">
    <source>
        <dbReference type="Proteomes" id="UP000249304"/>
    </source>
</evidence>
<name>A0A2W2E6A5_9ACTN</name>
<evidence type="ECO:0000259" key="2">
    <source>
        <dbReference type="Pfam" id="PF08327"/>
    </source>
</evidence>
<dbReference type="OrthoDB" id="5185819at2"/>
<organism evidence="3 4">
    <name type="scientific">Nonomuraea aridisoli</name>
    <dbReference type="NCBI Taxonomy" id="2070368"/>
    <lineage>
        <taxon>Bacteria</taxon>
        <taxon>Bacillati</taxon>
        <taxon>Actinomycetota</taxon>
        <taxon>Actinomycetes</taxon>
        <taxon>Streptosporangiales</taxon>
        <taxon>Streptosporangiaceae</taxon>
        <taxon>Nonomuraea</taxon>
    </lineage>
</organism>
<dbReference type="Pfam" id="PF08327">
    <property type="entry name" value="AHSA1"/>
    <property type="match status" value="1"/>
</dbReference>
<dbReference type="AlphaFoldDB" id="A0A2W2E6A5"/>
<feature type="domain" description="Activator of Hsp90 ATPase homologue 1/2-like C-terminal" evidence="2">
    <location>
        <begin position="22"/>
        <end position="153"/>
    </location>
</feature>
<dbReference type="EMBL" id="POUD01000177">
    <property type="protein sequence ID" value="PZG12745.1"/>
    <property type="molecule type" value="Genomic_DNA"/>
</dbReference>
<accession>A0A2W2E6A5</accession>
<comment type="similarity">
    <text evidence="1">Belongs to the AHA1 family.</text>
</comment>
<evidence type="ECO:0000256" key="1">
    <source>
        <dbReference type="ARBA" id="ARBA00006817"/>
    </source>
</evidence>
<evidence type="ECO:0000313" key="3">
    <source>
        <dbReference type="EMBL" id="PZG12745.1"/>
    </source>
</evidence>
<dbReference type="Proteomes" id="UP000249304">
    <property type="component" value="Unassembled WGS sequence"/>
</dbReference>
<dbReference type="InterPro" id="IPR023393">
    <property type="entry name" value="START-like_dom_sf"/>
</dbReference>
<sequence length="161" mass="18053">MAETEFVIEPGRQDIVMIRQFDAPPDVVFRVVTDPELIPRWWGPTFLSTRVDLMEVRRGGRWRFVNVDAGGREYAFGGVYHAAVPPERFVRTWEYEGTPGDVALETVTLIPVKGATRYVAQSVHRSVEARDAIVRANGARGGRDSMNRLAALLAELLKPSE</sequence>
<dbReference type="SUPFAM" id="SSF55961">
    <property type="entry name" value="Bet v1-like"/>
    <property type="match status" value="1"/>
</dbReference>
<reference evidence="3 4" key="1">
    <citation type="submission" date="2018-01" db="EMBL/GenBank/DDBJ databases">
        <title>Draft genome sequence of Nonomuraea sp. KC333.</title>
        <authorList>
            <person name="Sahin N."/>
            <person name="Saygin H."/>
            <person name="Ay H."/>
        </authorList>
    </citation>
    <scope>NUCLEOTIDE SEQUENCE [LARGE SCALE GENOMIC DNA]</scope>
    <source>
        <strain evidence="3 4">KC333</strain>
    </source>
</reference>
<dbReference type="InterPro" id="IPR013538">
    <property type="entry name" value="ASHA1/2-like_C"/>
</dbReference>
<protein>
    <submittedName>
        <fullName evidence="3">ATPase</fullName>
    </submittedName>
</protein>
<proteinExistence type="inferred from homology"/>
<dbReference type="Gene3D" id="3.30.530.20">
    <property type="match status" value="1"/>
</dbReference>
<comment type="caution">
    <text evidence="3">The sequence shown here is derived from an EMBL/GenBank/DDBJ whole genome shotgun (WGS) entry which is preliminary data.</text>
</comment>
<gene>
    <name evidence="3" type="ORF">C1J01_31910</name>
</gene>